<comment type="caution">
    <text evidence="1">The sequence shown here is derived from an EMBL/GenBank/DDBJ whole genome shotgun (WGS) entry which is preliminary data.</text>
</comment>
<proteinExistence type="predicted"/>
<dbReference type="Proteomes" id="UP000648482">
    <property type="component" value="Unassembled WGS sequence"/>
</dbReference>
<keyword evidence="2" id="KW-1185">Reference proteome</keyword>
<organism evidence="1 2">
    <name type="scientific">Pseudoalteromonas aliena SW19</name>
    <dbReference type="NCBI Taxonomy" id="1314866"/>
    <lineage>
        <taxon>Bacteria</taxon>
        <taxon>Pseudomonadati</taxon>
        <taxon>Pseudomonadota</taxon>
        <taxon>Gammaproteobacteria</taxon>
        <taxon>Alteromonadales</taxon>
        <taxon>Pseudoalteromonadaceae</taxon>
        <taxon>Pseudoalteromonas</taxon>
    </lineage>
</organism>
<name>A0ABR9DWV3_9GAMM</name>
<gene>
    <name evidence="1" type="ORF">PALI_a0005</name>
</gene>
<accession>A0ABR9DWV3</accession>
<sequence>MSFTPLSSKPASKGLLNTLYHHPTYRLDDSLIHAPTLPVVTTL</sequence>
<evidence type="ECO:0000313" key="2">
    <source>
        <dbReference type="Proteomes" id="UP000648482"/>
    </source>
</evidence>
<protein>
    <submittedName>
        <fullName evidence="1">Uncharacterized protein</fullName>
    </submittedName>
</protein>
<dbReference type="EMBL" id="AQGU01000025">
    <property type="protein sequence ID" value="MBE0358846.1"/>
    <property type="molecule type" value="Genomic_DNA"/>
</dbReference>
<reference evidence="1 2" key="1">
    <citation type="submission" date="2015-06" db="EMBL/GenBank/DDBJ databases">
        <title>Genome sequence of Pseudoalteromonas aliena.</title>
        <authorList>
            <person name="Xie B.-B."/>
            <person name="Rong J.-C."/>
            <person name="Qin Q.-L."/>
            <person name="Zhang Y.-Z."/>
        </authorList>
    </citation>
    <scope>NUCLEOTIDE SEQUENCE [LARGE SCALE GENOMIC DNA]</scope>
    <source>
        <strain evidence="1 2">SW19</strain>
    </source>
</reference>
<evidence type="ECO:0000313" key="1">
    <source>
        <dbReference type="EMBL" id="MBE0358846.1"/>
    </source>
</evidence>